<evidence type="ECO:0000256" key="2">
    <source>
        <dbReference type="ARBA" id="ARBA00007304"/>
    </source>
</evidence>
<keyword evidence="9" id="KW-1185">Reference proteome</keyword>
<accession>A0A085MJ14</accession>
<dbReference type="Pfam" id="PF15990">
    <property type="entry name" value="UPF0767"/>
    <property type="match status" value="1"/>
</dbReference>
<protein>
    <submittedName>
        <fullName evidence="7">Uncharacterized protein</fullName>
    </submittedName>
</protein>
<evidence type="ECO:0000256" key="3">
    <source>
        <dbReference type="ARBA" id="ARBA00022692"/>
    </source>
</evidence>
<dbReference type="GO" id="GO:0016020">
    <property type="term" value="C:membrane"/>
    <property type="evidence" value="ECO:0007669"/>
    <property type="project" value="UniProtKB-SubCell"/>
</dbReference>
<feature type="transmembrane region" description="Helical" evidence="6">
    <location>
        <begin position="12"/>
        <end position="31"/>
    </location>
</feature>
<evidence type="ECO:0000256" key="1">
    <source>
        <dbReference type="ARBA" id="ARBA00004167"/>
    </source>
</evidence>
<proteinExistence type="inferred from homology"/>
<sequence length="137" mass="15168">MWPAGWIFSRTFARYVMFPVAFALGFIGYNIEKRIRKPSKLDYLDTSVVDQRLNRMLSEYDSKASIQSATLKEKSFVPKSSLEQNPVAVGDGTFCASSSISGGLPAFNGQNTSSFQKQALCSSVFVNVLPTDRINHS</sequence>
<dbReference type="InterPro" id="IPR031933">
    <property type="entry name" value="UPF0767"/>
</dbReference>
<organism evidence="7 9">
    <name type="scientific">Trichuris suis</name>
    <name type="common">pig whipworm</name>
    <dbReference type="NCBI Taxonomy" id="68888"/>
    <lineage>
        <taxon>Eukaryota</taxon>
        <taxon>Metazoa</taxon>
        <taxon>Ecdysozoa</taxon>
        <taxon>Nematoda</taxon>
        <taxon>Enoplea</taxon>
        <taxon>Dorylaimia</taxon>
        <taxon>Trichinellida</taxon>
        <taxon>Trichuridae</taxon>
        <taxon>Trichuris</taxon>
    </lineage>
</organism>
<dbReference type="Proteomes" id="UP000030758">
    <property type="component" value="Unassembled WGS sequence"/>
</dbReference>
<dbReference type="PANTHER" id="PTHR28599:SF1">
    <property type="entry name" value="SMALL INTEGRAL MEMBRANE PROTEIN 12"/>
    <property type="match status" value="1"/>
</dbReference>
<dbReference type="EMBL" id="KL363189">
    <property type="protein sequence ID" value="KFD57210.1"/>
    <property type="molecule type" value="Genomic_DNA"/>
</dbReference>
<evidence type="ECO:0000256" key="4">
    <source>
        <dbReference type="ARBA" id="ARBA00022989"/>
    </source>
</evidence>
<keyword evidence="4 6" id="KW-1133">Transmembrane helix</keyword>
<evidence type="ECO:0000313" key="7">
    <source>
        <dbReference type="EMBL" id="KFD57210.1"/>
    </source>
</evidence>
<evidence type="ECO:0000313" key="9">
    <source>
        <dbReference type="Proteomes" id="UP000030764"/>
    </source>
</evidence>
<keyword evidence="3 6" id="KW-0812">Transmembrane</keyword>
<name>A0A085MJ14_9BILA</name>
<reference evidence="7 9" key="1">
    <citation type="journal article" date="2014" name="Nat. Genet.">
        <title>Genome and transcriptome of the porcine whipworm Trichuris suis.</title>
        <authorList>
            <person name="Jex A.R."/>
            <person name="Nejsum P."/>
            <person name="Schwarz E.M."/>
            <person name="Hu L."/>
            <person name="Young N.D."/>
            <person name="Hall R.S."/>
            <person name="Korhonen P.K."/>
            <person name="Liao S."/>
            <person name="Thamsborg S."/>
            <person name="Xia J."/>
            <person name="Xu P."/>
            <person name="Wang S."/>
            <person name="Scheerlinck J.P."/>
            <person name="Hofmann A."/>
            <person name="Sternberg P.W."/>
            <person name="Wang J."/>
            <person name="Gasser R.B."/>
        </authorList>
    </citation>
    <scope>NUCLEOTIDE SEQUENCE [LARGE SCALE GENOMIC DNA]</scope>
    <source>
        <strain evidence="8">DCEP-RM93F</strain>
        <strain evidence="7">DCEP-RM93M</strain>
    </source>
</reference>
<evidence type="ECO:0000256" key="6">
    <source>
        <dbReference type="SAM" id="Phobius"/>
    </source>
</evidence>
<keyword evidence="5 6" id="KW-0472">Membrane</keyword>
<dbReference type="Proteomes" id="UP000030764">
    <property type="component" value="Unassembled WGS sequence"/>
</dbReference>
<dbReference type="PANTHER" id="PTHR28599">
    <property type="entry name" value="SMALL INTEGRAL MEMBRANE PROTEIN 12"/>
    <property type="match status" value="1"/>
</dbReference>
<evidence type="ECO:0000256" key="5">
    <source>
        <dbReference type="ARBA" id="ARBA00023136"/>
    </source>
</evidence>
<comment type="similarity">
    <text evidence="2">Belongs to the SMIM12 family.</text>
</comment>
<evidence type="ECO:0000313" key="8">
    <source>
        <dbReference type="EMBL" id="KFD72600.1"/>
    </source>
</evidence>
<dbReference type="EMBL" id="KL367476">
    <property type="protein sequence ID" value="KFD72600.1"/>
    <property type="molecule type" value="Genomic_DNA"/>
</dbReference>
<dbReference type="AlphaFoldDB" id="A0A085MJ14"/>
<gene>
    <name evidence="7" type="ORF">M513_01721</name>
    <name evidence="8" type="ORF">M514_01721</name>
</gene>
<comment type="subcellular location">
    <subcellularLocation>
        <location evidence="1">Membrane</location>
        <topology evidence="1">Single-pass membrane protein</topology>
    </subcellularLocation>
</comment>